<dbReference type="InterPro" id="IPR053088">
    <property type="entry name" value="Beta-glucosidase/SUN-like"/>
</dbReference>
<name>S7Z474_PENO1</name>
<feature type="compositionally biased region" description="Low complexity" evidence="2">
    <location>
        <begin position="336"/>
        <end position="395"/>
    </location>
</feature>
<feature type="region of interest" description="Disordered" evidence="2">
    <location>
        <begin position="326"/>
        <end position="395"/>
    </location>
</feature>
<dbReference type="OrthoDB" id="5554151at2759"/>
<protein>
    <submittedName>
        <fullName evidence="4">SUN domain-containing protein</fullName>
    </submittedName>
</protein>
<evidence type="ECO:0000256" key="2">
    <source>
        <dbReference type="SAM" id="MobiDB-lite"/>
    </source>
</evidence>
<dbReference type="EMBL" id="KB644408">
    <property type="protein sequence ID" value="EPS25315.1"/>
    <property type="molecule type" value="Genomic_DNA"/>
</dbReference>
<keyword evidence="3" id="KW-0732">Signal</keyword>
<proteinExistence type="inferred from homology"/>
<dbReference type="PANTHER" id="PTHR31654:SF0">
    <property type="entry name" value="SECRETED BETA-GLUCOSIDASE ADG3-RELATED"/>
    <property type="match status" value="1"/>
</dbReference>
<evidence type="ECO:0000256" key="1">
    <source>
        <dbReference type="ARBA" id="ARBA00010579"/>
    </source>
</evidence>
<accession>S7Z474</accession>
<dbReference type="Pfam" id="PF03856">
    <property type="entry name" value="SUN"/>
    <property type="match status" value="1"/>
</dbReference>
<organism evidence="4 5">
    <name type="scientific">Penicillium oxalicum (strain 114-2 / CGMCC 5302)</name>
    <name type="common">Penicillium decumbens</name>
    <dbReference type="NCBI Taxonomy" id="933388"/>
    <lineage>
        <taxon>Eukaryota</taxon>
        <taxon>Fungi</taxon>
        <taxon>Dikarya</taxon>
        <taxon>Ascomycota</taxon>
        <taxon>Pezizomycotina</taxon>
        <taxon>Eurotiomycetes</taxon>
        <taxon>Eurotiomycetidae</taxon>
        <taxon>Eurotiales</taxon>
        <taxon>Aspergillaceae</taxon>
        <taxon>Penicillium</taxon>
    </lineage>
</organism>
<comment type="similarity">
    <text evidence="1">Belongs to the SUN family.</text>
</comment>
<dbReference type="PANTHER" id="PTHR31654">
    <property type="entry name" value="SECRETED BETA-GLUCOSIDASE ADG3-RELATED"/>
    <property type="match status" value="1"/>
</dbReference>
<evidence type="ECO:0000313" key="4">
    <source>
        <dbReference type="EMBL" id="EPS25315.1"/>
    </source>
</evidence>
<dbReference type="STRING" id="933388.S7Z474"/>
<evidence type="ECO:0000256" key="3">
    <source>
        <dbReference type="SAM" id="SignalP"/>
    </source>
</evidence>
<reference evidence="4 5" key="1">
    <citation type="journal article" date="2013" name="PLoS ONE">
        <title>Genomic and secretomic analyses reveal unique features of the lignocellulolytic enzyme system of Penicillium decumbens.</title>
        <authorList>
            <person name="Liu G."/>
            <person name="Zhang L."/>
            <person name="Wei X."/>
            <person name="Zou G."/>
            <person name="Qin Y."/>
            <person name="Ma L."/>
            <person name="Li J."/>
            <person name="Zheng H."/>
            <person name="Wang S."/>
            <person name="Wang C."/>
            <person name="Xun L."/>
            <person name="Zhao G.-P."/>
            <person name="Zhou Z."/>
            <person name="Qu Y."/>
        </authorList>
    </citation>
    <scope>NUCLEOTIDE SEQUENCE [LARGE SCALE GENOMIC DNA]</scope>
    <source>
        <strain evidence="5">114-2 / CGMCC 5302</strain>
    </source>
</reference>
<dbReference type="PhylomeDB" id="S7Z474"/>
<keyword evidence="5" id="KW-1185">Reference proteome</keyword>
<sequence>MKVEFGLARAQALVVLIASVGAARHGHSNHRHEHALTARISMENQTLEARGGKCQFPTDAGLVAVTPNEKNAGWAMSPDQPCKPGNYCPYACPPGQVSMQWDPEATSYSYPMSMNGGLYCDEDGHISKPFPDKPYCADGTGSVQALNKAGKPVAFCQTVLPGNEAMLIPTLVEELSTLAVPGSTYWCETAAQYYVNAPGVGVDEACVWGSSSNPVGNWSPYTAGANTASNGDTYLKIGWNPIYLEPATPFRNVKPDFGLEILCDGDGCNGLPCRIDPSSMGVNKMHAAGVFTGAGGATGCVVTVPSGAKAQIAVFDASSSGLHLGKSLKMDDSSKDSSSSSSSSTSTSISSTSTSASTSTSSSHSTSTAEPTTSSSTSESSSTKTSSSSTRSATMTVTSTAESTSISASTFNSEFYSTQSLKASSTMGYTYRPHVFTGSADIEFATATTSSAPAASTSSSHNSATSATVSLASILLASIATLALTF</sequence>
<dbReference type="eggNOG" id="ENOG502QWHV">
    <property type="taxonomic scope" value="Eukaryota"/>
</dbReference>
<evidence type="ECO:0000313" key="5">
    <source>
        <dbReference type="Proteomes" id="UP000019376"/>
    </source>
</evidence>
<dbReference type="InterPro" id="IPR005556">
    <property type="entry name" value="SUN"/>
</dbReference>
<gene>
    <name evidence="4" type="ORF">PDE_00248</name>
</gene>
<dbReference type="HOGENOM" id="CLU_026108_1_1_1"/>
<dbReference type="Proteomes" id="UP000019376">
    <property type="component" value="Unassembled WGS sequence"/>
</dbReference>
<dbReference type="AlphaFoldDB" id="S7Z474"/>
<feature type="signal peptide" evidence="3">
    <location>
        <begin position="1"/>
        <end position="22"/>
    </location>
</feature>
<feature type="chain" id="PRO_5004547054" evidence="3">
    <location>
        <begin position="23"/>
        <end position="486"/>
    </location>
</feature>